<evidence type="ECO:0000256" key="1">
    <source>
        <dbReference type="ARBA" id="ARBA00004651"/>
    </source>
</evidence>
<reference evidence="8 9" key="1">
    <citation type="journal article" date="2023" name="Int. J. Syst. Evol. Microbiol.">
        <title>Terrisporobacter hibernicus sp. nov., isolated from bovine faeces in Northern Ireland.</title>
        <authorList>
            <person name="Mitchell M."/>
            <person name="Nguyen S.V."/>
            <person name="Connor M."/>
            <person name="Fairley D.J."/>
            <person name="Donoghue O."/>
            <person name="Marshall H."/>
            <person name="Koolman L."/>
            <person name="McMullan G."/>
            <person name="Schaffer K.E."/>
            <person name="McGrath J.W."/>
            <person name="Fanning S."/>
        </authorList>
    </citation>
    <scope>NUCLEOTIDE SEQUENCE [LARGE SCALE GENOMIC DNA]</scope>
    <source>
        <strain evidence="8 9">MCA3</strain>
    </source>
</reference>
<dbReference type="PANTHER" id="PTHR30294">
    <property type="entry name" value="MEMBRANE COMPONENT OF ABC TRANSPORTER YHHJ-RELATED"/>
    <property type="match status" value="1"/>
</dbReference>
<keyword evidence="4 6" id="KW-1133">Transmembrane helix</keyword>
<keyword evidence="9" id="KW-1185">Reference proteome</keyword>
<dbReference type="Gene3D" id="3.40.1710.10">
    <property type="entry name" value="abc type-2 transporter like domain"/>
    <property type="match status" value="1"/>
</dbReference>
<organism evidence="8 9">
    <name type="scientific">Terrisporobacter hibernicus</name>
    <dbReference type="NCBI Taxonomy" id="2813371"/>
    <lineage>
        <taxon>Bacteria</taxon>
        <taxon>Bacillati</taxon>
        <taxon>Bacillota</taxon>
        <taxon>Clostridia</taxon>
        <taxon>Peptostreptococcales</taxon>
        <taxon>Peptostreptococcaceae</taxon>
        <taxon>Terrisporobacter</taxon>
    </lineage>
</organism>
<dbReference type="InterPro" id="IPR013525">
    <property type="entry name" value="ABC2_TM"/>
</dbReference>
<evidence type="ECO:0000256" key="4">
    <source>
        <dbReference type="ARBA" id="ARBA00022989"/>
    </source>
</evidence>
<name>A0AAX2ZJG8_9FIRM</name>
<gene>
    <name evidence="8" type="ORF">JW646_05840</name>
</gene>
<feature type="transmembrane region" description="Helical" evidence="6">
    <location>
        <begin position="219"/>
        <end position="241"/>
    </location>
</feature>
<evidence type="ECO:0000256" key="5">
    <source>
        <dbReference type="ARBA" id="ARBA00023136"/>
    </source>
</evidence>
<keyword evidence="3 6" id="KW-0812">Transmembrane</keyword>
<evidence type="ECO:0000256" key="2">
    <source>
        <dbReference type="ARBA" id="ARBA00022475"/>
    </source>
</evidence>
<dbReference type="EMBL" id="CP081135">
    <property type="protein sequence ID" value="UEL48971.1"/>
    <property type="molecule type" value="Genomic_DNA"/>
</dbReference>
<dbReference type="GO" id="GO:0005886">
    <property type="term" value="C:plasma membrane"/>
    <property type="evidence" value="ECO:0007669"/>
    <property type="project" value="UniProtKB-SubCell"/>
</dbReference>
<dbReference type="Pfam" id="PF12698">
    <property type="entry name" value="ABC2_membrane_3"/>
    <property type="match status" value="1"/>
</dbReference>
<evidence type="ECO:0000313" key="8">
    <source>
        <dbReference type="EMBL" id="UEL48971.1"/>
    </source>
</evidence>
<feature type="transmembrane region" description="Helical" evidence="6">
    <location>
        <begin position="287"/>
        <end position="304"/>
    </location>
</feature>
<proteinExistence type="predicted"/>
<feature type="domain" description="ABC-2 type transporter transmembrane" evidence="7">
    <location>
        <begin position="18"/>
        <end position="360"/>
    </location>
</feature>
<dbReference type="Proteomes" id="UP001198983">
    <property type="component" value="Chromosome"/>
</dbReference>
<feature type="transmembrane region" description="Helical" evidence="6">
    <location>
        <begin position="179"/>
        <end position="198"/>
    </location>
</feature>
<dbReference type="KEGG" id="tem:JW646_05840"/>
<dbReference type="GO" id="GO:0140359">
    <property type="term" value="F:ABC-type transporter activity"/>
    <property type="evidence" value="ECO:0007669"/>
    <property type="project" value="InterPro"/>
</dbReference>
<sequence>MIKLIINTMRALMKDKSYIMLAIIIPIFIAIFFSFEFTGKHKFKVGVIDNDNSYVSNEIIKTIDDLEGIQSIKIKEEDSEILLITQQIQLVVIINDNFQNKLINSKDNEIEVKTINENHVKLVVQNMIDMKCEDLSMIGKMSKGDINKFKEINQDYNDKNTILSLNDVNEKRPDIESSLGLIILIIFILAGKVSNFLIEDKENKVRIKTLGYEISKWKYYLSIIVGFYIMSSMATLIYYGVLIIFKSNFAMDYSINFLVVMMLLNLVALSFNLCLVSFTRSRHISSMLNVLIIIPCCMLSGVFWDINIMPEKFQEIGRLMPTRWICICLENLQQTNDLGSINRYLNAMLILSIILFVISFVKLKEKNKF</sequence>
<dbReference type="InterPro" id="IPR051449">
    <property type="entry name" value="ABC-2_transporter_component"/>
</dbReference>
<feature type="transmembrane region" description="Helical" evidence="6">
    <location>
        <begin position="18"/>
        <end position="35"/>
    </location>
</feature>
<feature type="transmembrane region" description="Helical" evidence="6">
    <location>
        <begin position="344"/>
        <end position="363"/>
    </location>
</feature>
<evidence type="ECO:0000256" key="6">
    <source>
        <dbReference type="SAM" id="Phobius"/>
    </source>
</evidence>
<dbReference type="AlphaFoldDB" id="A0AAX2ZJG8"/>
<protein>
    <submittedName>
        <fullName evidence="8">ABC transporter permease</fullName>
    </submittedName>
</protein>
<feature type="transmembrane region" description="Helical" evidence="6">
    <location>
        <begin position="253"/>
        <end position="275"/>
    </location>
</feature>
<comment type="subcellular location">
    <subcellularLocation>
        <location evidence="1">Cell membrane</location>
        <topology evidence="1">Multi-pass membrane protein</topology>
    </subcellularLocation>
</comment>
<evidence type="ECO:0000259" key="7">
    <source>
        <dbReference type="Pfam" id="PF12698"/>
    </source>
</evidence>
<keyword evidence="2" id="KW-1003">Cell membrane</keyword>
<evidence type="ECO:0000313" key="9">
    <source>
        <dbReference type="Proteomes" id="UP001198983"/>
    </source>
</evidence>
<keyword evidence="5 6" id="KW-0472">Membrane</keyword>
<evidence type="ECO:0000256" key="3">
    <source>
        <dbReference type="ARBA" id="ARBA00022692"/>
    </source>
</evidence>
<dbReference type="PANTHER" id="PTHR30294:SF45">
    <property type="entry name" value="LINEARMYCIN RESISTANCE PERMEASE PROTEIN LNRN"/>
    <property type="match status" value="1"/>
</dbReference>
<accession>A0AAX2ZJG8</accession>